<protein>
    <submittedName>
        <fullName evidence="2">Uncharacterized protein</fullName>
    </submittedName>
</protein>
<keyword evidence="3" id="KW-1185">Reference proteome</keyword>
<accession>A0A0C9UNA1</accession>
<evidence type="ECO:0000313" key="2">
    <source>
        <dbReference type="EMBL" id="KIJ44453.1"/>
    </source>
</evidence>
<reference evidence="2 3" key="1">
    <citation type="submission" date="2014-06" db="EMBL/GenBank/DDBJ databases">
        <title>Evolutionary Origins and Diversification of the Mycorrhizal Mutualists.</title>
        <authorList>
            <consortium name="DOE Joint Genome Institute"/>
            <consortium name="Mycorrhizal Genomics Consortium"/>
            <person name="Kohler A."/>
            <person name="Kuo A."/>
            <person name="Nagy L.G."/>
            <person name="Floudas D."/>
            <person name="Copeland A."/>
            <person name="Barry K.W."/>
            <person name="Cichocki N."/>
            <person name="Veneault-Fourrey C."/>
            <person name="LaButti K."/>
            <person name="Lindquist E.A."/>
            <person name="Lipzen A."/>
            <person name="Lundell T."/>
            <person name="Morin E."/>
            <person name="Murat C."/>
            <person name="Riley R."/>
            <person name="Ohm R."/>
            <person name="Sun H."/>
            <person name="Tunlid A."/>
            <person name="Henrissat B."/>
            <person name="Grigoriev I.V."/>
            <person name="Hibbett D.S."/>
            <person name="Martin F."/>
        </authorList>
    </citation>
    <scope>NUCLEOTIDE SEQUENCE [LARGE SCALE GENOMIC DNA]</scope>
    <source>
        <strain evidence="2 3">SS14</strain>
    </source>
</reference>
<feature type="compositionally biased region" description="Basic and acidic residues" evidence="1">
    <location>
        <begin position="59"/>
        <end position="72"/>
    </location>
</feature>
<proteinExistence type="predicted"/>
<gene>
    <name evidence="2" type="ORF">M422DRAFT_252054</name>
</gene>
<feature type="region of interest" description="Disordered" evidence="1">
    <location>
        <begin position="56"/>
        <end position="81"/>
    </location>
</feature>
<organism evidence="2 3">
    <name type="scientific">Sphaerobolus stellatus (strain SS14)</name>
    <dbReference type="NCBI Taxonomy" id="990650"/>
    <lineage>
        <taxon>Eukaryota</taxon>
        <taxon>Fungi</taxon>
        <taxon>Dikarya</taxon>
        <taxon>Basidiomycota</taxon>
        <taxon>Agaricomycotina</taxon>
        <taxon>Agaricomycetes</taxon>
        <taxon>Phallomycetidae</taxon>
        <taxon>Geastrales</taxon>
        <taxon>Sphaerobolaceae</taxon>
        <taxon>Sphaerobolus</taxon>
    </lineage>
</organism>
<dbReference type="HOGENOM" id="CLU_1778632_0_0_1"/>
<dbReference type="Proteomes" id="UP000054279">
    <property type="component" value="Unassembled WGS sequence"/>
</dbReference>
<evidence type="ECO:0000256" key="1">
    <source>
        <dbReference type="SAM" id="MobiDB-lite"/>
    </source>
</evidence>
<name>A0A0C9UNA1_SPHS4</name>
<evidence type="ECO:0000313" key="3">
    <source>
        <dbReference type="Proteomes" id="UP000054279"/>
    </source>
</evidence>
<sequence length="174" mass="19764">MNCLGHVINDQGIHVPGVLNVVADCLSRYFKNDLPDEIHSEWKYIDIDVQLDPDGDTLPVDREIPEPRKEEADQLALPEGEQTDRNIEDDVLVFNSGADKVNLRQHIEGDNSFLDIVRNNYINDNLLSKVVADISAHKQFARQDKLLFTKNQLGRDVLCIPEDAFQRGGDWSKL</sequence>
<dbReference type="OrthoDB" id="3042917at2759"/>
<dbReference type="AlphaFoldDB" id="A0A0C9UNA1"/>
<dbReference type="EMBL" id="KN837117">
    <property type="protein sequence ID" value="KIJ44453.1"/>
    <property type="molecule type" value="Genomic_DNA"/>
</dbReference>